<dbReference type="Pfam" id="PF06877">
    <property type="entry name" value="RraB"/>
    <property type="match status" value="1"/>
</dbReference>
<accession>A0A336NA58</accession>
<dbReference type="Gene3D" id="3.30.70.970">
    <property type="entry name" value="RraB-like"/>
    <property type="match status" value="1"/>
</dbReference>
<dbReference type="SUPFAM" id="SSF89946">
    <property type="entry name" value="Hypothetical protein VC0424"/>
    <property type="match status" value="1"/>
</dbReference>
<dbReference type="InterPro" id="IPR006506">
    <property type="entry name" value="CHP01619"/>
</dbReference>
<dbReference type="Pfam" id="PF05117">
    <property type="entry name" value="DUF695"/>
    <property type="match status" value="1"/>
</dbReference>
<proteinExistence type="predicted"/>
<dbReference type="PIRSF" id="PIRSF017962">
    <property type="entry name" value="UCP017962"/>
    <property type="match status" value="1"/>
</dbReference>
<organism evidence="3 4">
    <name type="scientific">Aggregatibacter aphrophilus</name>
    <name type="common">Haemophilus aphrophilus</name>
    <dbReference type="NCBI Taxonomy" id="732"/>
    <lineage>
        <taxon>Bacteria</taxon>
        <taxon>Pseudomonadati</taxon>
        <taxon>Pseudomonadota</taxon>
        <taxon>Gammaproteobacteria</taxon>
        <taxon>Pasteurellales</taxon>
        <taxon>Pasteurellaceae</taxon>
        <taxon>Aggregatibacter</taxon>
    </lineage>
</organism>
<protein>
    <submittedName>
        <fullName evidence="3">RNase E inhibitor protein</fullName>
    </submittedName>
</protein>
<sequence>MSIIDSEQNWQSYRTLINGNISYCTVNLDIVERFSPDSYNKIIQVSMPYESDEKGMPTLEEHERITLDLFRLLVQSSSLSEVIYAGHISGDGHLQVYYYCDDSEPLFDMLSQFKDCVDKIDVQDDLQWDTYFDFLLPSPLEMKLNATEDIIDMLVQHRRNLADNYTIEHTFQFPEENMMFQFMEEVNLGDTSFNTMSYSNTQVTITNEDDSKESFYIVKIEQELTLDTEDIFNYVEQFENLAEKFSGEYNGWESDTINRVKAN</sequence>
<name>A0A336NA58_AGGAP</name>
<dbReference type="InterPro" id="IPR016097">
    <property type="entry name" value="DUF695"/>
</dbReference>
<dbReference type="AlphaFoldDB" id="A0A336NA58"/>
<dbReference type="InterPro" id="IPR036701">
    <property type="entry name" value="RraB-like_sf"/>
</dbReference>
<dbReference type="Proteomes" id="UP000253728">
    <property type="component" value="Unassembled WGS sequence"/>
</dbReference>
<dbReference type="GeneID" id="49635859"/>
<feature type="domain" description="DUF695" evidence="1">
    <location>
        <begin position="8"/>
        <end position="136"/>
    </location>
</feature>
<evidence type="ECO:0000259" key="1">
    <source>
        <dbReference type="Pfam" id="PF05117"/>
    </source>
</evidence>
<dbReference type="RefSeq" id="WP_005703017.1">
    <property type="nucleotide sequence ID" value="NZ_MAQF01000001.1"/>
</dbReference>
<dbReference type="NCBIfam" id="TIGR01619">
    <property type="entry name" value="hyp_HI0040"/>
    <property type="match status" value="1"/>
</dbReference>
<feature type="domain" description="Regulator of ribonuclease activity B" evidence="2">
    <location>
        <begin position="145"/>
        <end position="253"/>
    </location>
</feature>
<evidence type="ECO:0000313" key="3">
    <source>
        <dbReference type="EMBL" id="SSZ29812.1"/>
    </source>
</evidence>
<dbReference type="STRING" id="732.ADJ80_07455"/>
<dbReference type="EMBL" id="UFSP01000002">
    <property type="protein sequence ID" value="SSZ29812.1"/>
    <property type="molecule type" value="Genomic_DNA"/>
</dbReference>
<reference evidence="3 4" key="1">
    <citation type="submission" date="2018-06" db="EMBL/GenBank/DDBJ databases">
        <authorList>
            <consortium name="Pathogen Informatics"/>
            <person name="Doyle S."/>
        </authorList>
    </citation>
    <scope>NUCLEOTIDE SEQUENCE [LARGE SCALE GENOMIC DNA]</scope>
    <source>
        <strain evidence="3 4">NCTC5908</strain>
    </source>
</reference>
<evidence type="ECO:0000259" key="2">
    <source>
        <dbReference type="Pfam" id="PF06877"/>
    </source>
</evidence>
<gene>
    <name evidence="3" type="ORF">NCTC5908_01618</name>
</gene>
<evidence type="ECO:0000313" key="4">
    <source>
        <dbReference type="Proteomes" id="UP000253728"/>
    </source>
</evidence>
<dbReference type="InterPro" id="IPR009671">
    <property type="entry name" value="RraB_dom"/>
</dbReference>